<dbReference type="OrthoDB" id="7157734at2"/>
<dbReference type="NCBIfam" id="TIGR03082">
    <property type="entry name" value="Gneg_AbrB_dup"/>
    <property type="match status" value="2"/>
</dbReference>
<feature type="transmembrane region" description="Helical" evidence="1">
    <location>
        <begin position="268"/>
        <end position="289"/>
    </location>
</feature>
<dbReference type="InterPro" id="IPR017516">
    <property type="entry name" value="AbrB_dup"/>
</dbReference>
<sequence>MKRALSLPPETPNMALALAIGSAGGLALSLLDMPLPWMLGSMLACFLASMGKMPMKDPGVLRPYIIPVIGVMLGASFDTQTFSHLLEWGLSLLGLVVYVALAAALVVPFYIKIGRLDPVTAFFSAMPGGLSEMTIIGGDLGGDEKRIILSHAARIVITVSLIAAYFRVVLGYEVSGVLAPEGAEATLDLKNAGILLACAILGTGLGKMLRFPARGLLGPLILSALAHMTGLTQSAPPAVLVITAQVILGTMLGCRFMGATPRLIIETIALSAGATMVMLALSLGFAIGLHEMFHQTTEQILLAYAPGGLTEMSLVAIAMDADVAYIALHHLARIVLLLAIAPTFLTWIARKLSQ</sequence>
<dbReference type="InterPro" id="IPR007820">
    <property type="entry name" value="AbrB_fam"/>
</dbReference>
<dbReference type="EMBL" id="RKQK01000002">
    <property type="protein sequence ID" value="RPE67162.1"/>
    <property type="molecule type" value="Genomic_DNA"/>
</dbReference>
<feature type="transmembrane region" description="Helical" evidence="1">
    <location>
        <begin position="89"/>
        <end position="111"/>
    </location>
</feature>
<feature type="transmembrane region" description="Helical" evidence="1">
    <location>
        <begin position="152"/>
        <end position="172"/>
    </location>
</feature>
<dbReference type="PIRSF" id="PIRSF038991">
    <property type="entry name" value="Protein_AbrB"/>
    <property type="match status" value="1"/>
</dbReference>
<keyword evidence="1" id="KW-1133">Transmembrane helix</keyword>
<gene>
    <name evidence="2" type="ORF">EDD53_1566</name>
</gene>
<dbReference type="GO" id="GO:0010468">
    <property type="term" value="P:regulation of gene expression"/>
    <property type="evidence" value="ECO:0007669"/>
    <property type="project" value="InterPro"/>
</dbReference>
<name>A0A3N4U9L8_9RHOB</name>
<accession>A0A3N4U9L8</accession>
<dbReference type="Pfam" id="PF05145">
    <property type="entry name" value="AbrB"/>
    <property type="match status" value="1"/>
</dbReference>
<dbReference type="PANTHER" id="PTHR38457">
    <property type="entry name" value="REGULATOR ABRB-RELATED"/>
    <property type="match status" value="1"/>
</dbReference>
<dbReference type="AlphaFoldDB" id="A0A3N4U9L8"/>
<proteinExistence type="predicted"/>
<feature type="transmembrane region" description="Helical" evidence="1">
    <location>
        <begin position="331"/>
        <end position="349"/>
    </location>
</feature>
<keyword evidence="1" id="KW-0812">Transmembrane</keyword>
<feature type="transmembrane region" description="Helical" evidence="1">
    <location>
        <begin position="301"/>
        <end position="319"/>
    </location>
</feature>
<keyword evidence="1" id="KW-0472">Membrane</keyword>
<dbReference type="RefSeq" id="WP_123792641.1">
    <property type="nucleotide sequence ID" value="NZ_RKQK01000002.1"/>
</dbReference>
<protein>
    <recommendedName>
        <fullName evidence="4">AbrB family transcriptional regulator</fullName>
    </recommendedName>
</protein>
<feature type="transmembrane region" description="Helical" evidence="1">
    <location>
        <begin position="12"/>
        <end position="31"/>
    </location>
</feature>
<keyword evidence="3" id="KW-1185">Reference proteome</keyword>
<evidence type="ECO:0008006" key="4">
    <source>
        <dbReference type="Google" id="ProtNLM"/>
    </source>
</evidence>
<feature type="transmembrane region" description="Helical" evidence="1">
    <location>
        <begin position="192"/>
        <end position="209"/>
    </location>
</feature>
<evidence type="ECO:0000256" key="1">
    <source>
        <dbReference type="SAM" id="Phobius"/>
    </source>
</evidence>
<dbReference type="PANTHER" id="PTHR38457:SF1">
    <property type="entry name" value="REGULATOR ABRB-RELATED"/>
    <property type="match status" value="1"/>
</dbReference>
<evidence type="ECO:0000313" key="2">
    <source>
        <dbReference type="EMBL" id="RPE67162.1"/>
    </source>
</evidence>
<dbReference type="GO" id="GO:0016020">
    <property type="term" value="C:membrane"/>
    <property type="evidence" value="ECO:0007669"/>
    <property type="project" value="InterPro"/>
</dbReference>
<comment type="caution">
    <text evidence="2">The sequence shown here is derived from an EMBL/GenBank/DDBJ whole genome shotgun (WGS) entry which is preliminary data.</text>
</comment>
<feature type="transmembrane region" description="Helical" evidence="1">
    <location>
        <begin position="60"/>
        <end position="77"/>
    </location>
</feature>
<dbReference type="Proteomes" id="UP000269689">
    <property type="component" value="Unassembled WGS sequence"/>
</dbReference>
<organism evidence="2 3">
    <name type="scientific">Pacificibacter maritimus</name>
    <dbReference type="NCBI Taxonomy" id="762213"/>
    <lineage>
        <taxon>Bacteria</taxon>
        <taxon>Pseudomonadati</taxon>
        <taxon>Pseudomonadota</taxon>
        <taxon>Alphaproteobacteria</taxon>
        <taxon>Rhodobacterales</taxon>
        <taxon>Roseobacteraceae</taxon>
        <taxon>Pacificibacter</taxon>
    </lineage>
</organism>
<feature type="transmembrane region" description="Helical" evidence="1">
    <location>
        <begin position="238"/>
        <end position="256"/>
    </location>
</feature>
<evidence type="ECO:0000313" key="3">
    <source>
        <dbReference type="Proteomes" id="UP000269689"/>
    </source>
</evidence>
<reference evidence="2 3" key="1">
    <citation type="submission" date="2018-11" db="EMBL/GenBank/DDBJ databases">
        <title>Genomic Encyclopedia of Type Strains, Phase IV (KMG-IV): sequencing the most valuable type-strain genomes for metagenomic binning, comparative biology and taxonomic classification.</title>
        <authorList>
            <person name="Goeker M."/>
        </authorList>
    </citation>
    <scope>NUCLEOTIDE SEQUENCE [LARGE SCALE GENOMIC DNA]</scope>
    <source>
        <strain evidence="2 3">DSM 104731</strain>
    </source>
</reference>